<comment type="caution">
    <text evidence="7">The sequence shown here is derived from an EMBL/GenBank/DDBJ whole genome shotgun (WGS) entry which is preliminary data.</text>
</comment>
<dbReference type="InterPro" id="IPR036910">
    <property type="entry name" value="HMG_box_dom_sf"/>
</dbReference>
<dbReference type="InterPro" id="IPR009071">
    <property type="entry name" value="HMG_box_dom"/>
</dbReference>
<dbReference type="Gene3D" id="1.10.30.10">
    <property type="entry name" value="High mobility group box domain"/>
    <property type="match status" value="1"/>
</dbReference>
<dbReference type="CDD" id="cd00084">
    <property type="entry name" value="HMG-box_SF"/>
    <property type="match status" value="1"/>
</dbReference>
<dbReference type="PANTHER" id="PTHR46040:SF3">
    <property type="entry name" value="HIGH MOBILITY GROUP PROTEIN 2"/>
    <property type="match status" value="1"/>
</dbReference>
<evidence type="ECO:0000259" key="6">
    <source>
        <dbReference type="PROSITE" id="PS50118"/>
    </source>
</evidence>
<dbReference type="GO" id="GO:0003677">
    <property type="term" value="F:DNA binding"/>
    <property type="evidence" value="ECO:0007669"/>
    <property type="project" value="UniProtKB-UniRule"/>
</dbReference>
<evidence type="ECO:0000256" key="5">
    <source>
        <dbReference type="SAM" id="MobiDB-lite"/>
    </source>
</evidence>
<evidence type="ECO:0000256" key="2">
    <source>
        <dbReference type="ARBA" id="ARBA00023242"/>
    </source>
</evidence>
<evidence type="ECO:0000313" key="8">
    <source>
        <dbReference type="Proteomes" id="UP001626550"/>
    </source>
</evidence>
<dbReference type="EMBL" id="JBJKFK010000801">
    <property type="protein sequence ID" value="KAL3315204.1"/>
    <property type="molecule type" value="Genomic_DNA"/>
</dbReference>
<sequence>MTRKKTDPNAPLKPLSSYNLFCRSIKCQDEEFQKLEPKEKVKFWSTKWASLSEEEKKKFVDESKRLRIEYEAALQDYQKTPEFDRYQKWHENQKTLKNDTEEPQIPKKKTPSSLPQEPKKSNPFEFESDPDCQVVDFPNKHSESKMPIFTHLFLDFNQQRENNLRNIRKEVAMLEEECALLSKHIDLVTQANERSENELIKLETIHKEEEAIIKTLKQHFISAFSPNKSLPDEQLLEQLQQAVHSKFTDNPDARTALLHFLSSDASKAFFI</sequence>
<dbReference type="PANTHER" id="PTHR46040">
    <property type="entry name" value="HIGH MOBILITY GROUP PROTEIN 2"/>
    <property type="match status" value="1"/>
</dbReference>
<reference evidence="7 8" key="1">
    <citation type="submission" date="2024-11" db="EMBL/GenBank/DDBJ databases">
        <title>Adaptive evolution of stress response genes in parasites aligns with host niche diversity.</title>
        <authorList>
            <person name="Hahn C."/>
            <person name="Resl P."/>
        </authorList>
    </citation>
    <scope>NUCLEOTIDE SEQUENCE [LARGE SCALE GENOMIC DNA]</scope>
    <source>
        <strain evidence="7">EGGRZ-B1_66</strain>
        <tissue evidence="7">Body</tissue>
    </source>
</reference>
<feature type="region of interest" description="Disordered" evidence="5">
    <location>
        <begin position="95"/>
        <end position="128"/>
    </location>
</feature>
<dbReference type="GO" id="GO:0005634">
    <property type="term" value="C:nucleus"/>
    <property type="evidence" value="ECO:0007669"/>
    <property type="project" value="UniProtKB-UniRule"/>
</dbReference>
<keyword evidence="2 3" id="KW-0539">Nucleus</keyword>
<feature type="DNA-binding region" description="HMG box" evidence="3">
    <location>
        <begin position="11"/>
        <end position="78"/>
    </location>
</feature>
<feature type="domain" description="HMG box" evidence="6">
    <location>
        <begin position="11"/>
        <end position="78"/>
    </location>
</feature>
<proteinExistence type="predicted"/>
<evidence type="ECO:0000313" key="7">
    <source>
        <dbReference type="EMBL" id="KAL3315204.1"/>
    </source>
</evidence>
<evidence type="ECO:0000256" key="4">
    <source>
        <dbReference type="SAM" id="Coils"/>
    </source>
</evidence>
<organism evidence="7 8">
    <name type="scientific">Cichlidogyrus casuarinus</name>
    <dbReference type="NCBI Taxonomy" id="1844966"/>
    <lineage>
        <taxon>Eukaryota</taxon>
        <taxon>Metazoa</taxon>
        <taxon>Spiralia</taxon>
        <taxon>Lophotrochozoa</taxon>
        <taxon>Platyhelminthes</taxon>
        <taxon>Monogenea</taxon>
        <taxon>Monopisthocotylea</taxon>
        <taxon>Dactylogyridea</taxon>
        <taxon>Ancyrocephalidae</taxon>
        <taxon>Cichlidogyrus</taxon>
    </lineage>
</organism>
<feature type="coiled-coil region" evidence="4">
    <location>
        <begin position="157"/>
        <end position="212"/>
    </location>
</feature>
<protein>
    <submittedName>
        <fullName evidence="7">High mobility group protein 20A</fullName>
    </submittedName>
</protein>
<name>A0ABD2Q6L3_9PLAT</name>
<dbReference type="AlphaFoldDB" id="A0ABD2Q6L3"/>
<gene>
    <name evidence="7" type="primary">HMG20A</name>
    <name evidence="7" type="ORF">Ciccas_006168</name>
</gene>
<dbReference type="PROSITE" id="PS50118">
    <property type="entry name" value="HMG_BOX_2"/>
    <property type="match status" value="1"/>
</dbReference>
<evidence type="ECO:0000256" key="3">
    <source>
        <dbReference type="PROSITE-ProRule" id="PRU00267"/>
    </source>
</evidence>
<keyword evidence="1 3" id="KW-0238">DNA-binding</keyword>
<dbReference type="InterPro" id="IPR051965">
    <property type="entry name" value="ChromReg_NeuronalGeneExpr"/>
</dbReference>
<evidence type="ECO:0000256" key="1">
    <source>
        <dbReference type="ARBA" id="ARBA00023125"/>
    </source>
</evidence>
<dbReference type="Proteomes" id="UP001626550">
    <property type="component" value="Unassembled WGS sequence"/>
</dbReference>
<dbReference type="SUPFAM" id="SSF47095">
    <property type="entry name" value="HMG-box"/>
    <property type="match status" value="1"/>
</dbReference>
<keyword evidence="4" id="KW-0175">Coiled coil</keyword>
<dbReference type="Pfam" id="PF00505">
    <property type="entry name" value="HMG_box"/>
    <property type="match status" value="1"/>
</dbReference>
<accession>A0ABD2Q6L3</accession>
<dbReference type="SMART" id="SM00398">
    <property type="entry name" value="HMG"/>
    <property type="match status" value="1"/>
</dbReference>
<keyword evidence="8" id="KW-1185">Reference proteome</keyword>